<keyword evidence="2" id="KW-1185">Reference proteome</keyword>
<protein>
    <submittedName>
        <fullName evidence="1">Uncharacterized protein</fullName>
    </submittedName>
</protein>
<gene>
    <name evidence="1" type="ORF">V8G54_035187</name>
</gene>
<accession>A0AAQ3RAF0</accession>
<dbReference type="Proteomes" id="UP001374535">
    <property type="component" value="Chromosome 11"/>
</dbReference>
<dbReference type="AlphaFoldDB" id="A0AAQ3RAF0"/>
<evidence type="ECO:0000313" key="2">
    <source>
        <dbReference type="Proteomes" id="UP001374535"/>
    </source>
</evidence>
<name>A0AAQ3RAF0_VIGMU</name>
<dbReference type="EMBL" id="CP144690">
    <property type="protein sequence ID" value="WVY89673.1"/>
    <property type="molecule type" value="Genomic_DNA"/>
</dbReference>
<organism evidence="1 2">
    <name type="scientific">Vigna mungo</name>
    <name type="common">Black gram</name>
    <name type="synonym">Phaseolus mungo</name>
    <dbReference type="NCBI Taxonomy" id="3915"/>
    <lineage>
        <taxon>Eukaryota</taxon>
        <taxon>Viridiplantae</taxon>
        <taxon>Streptophyta</taxon>
        <taxon>Embryophyta</taxon>
        <taxon>Tracheophyta</taxon>
        <taxon>Spermatophyta</taxon>
        <taxon>Magnoliopsida</taxon>
        <taxon>eudicotyledons</taxon>
        <taxon>Gunneridae</taxon>
        <taxon>Pentapetalae</taxon>
        <taxon>rosids</taxon>
        <taxon>fabids</taxon>
        <taxon>Fabales</taxon>
        <taxon>Fabaceae</taxon>
        <taxon>Papilionoideae</taxon>
        <taxon>50 kb inversion clade</taxon>
        <taxon>NPAAA clade</taxon>
        <taxon>indigoferoid/millettioid clade</taxon>
        <taxon>Phaseoleae</taxon>
        <taxon>Vigna</taxon>
    </lineage>
</organism>
<reference evidence="1 2" key="1">
    <citation type="journal article" date="2023" name="Life. Sci Alliance">
        <title>Evolutionary insights into 3D genome organization and epigenetic landscape of Vigna mungo.</title>
        <authorList>
            <person name="Junaid A."/>
            <person name="Singh B."/>
            <person name="Bhatia S."/>
        </authorList>
    </citation>
    <scope>NUCLEOTIDE SEQUENCE [LARGE SCALE GENOMIC DNA]</scope>
    <source>
        <strain evidence="1">Urdbean</strain>
    </source>
</reference>
<evidence type="ECO:0000313" key="1">
    <source>
        <dbReference type="EMBL" id="WVY89673.1"/>
    </source>
</evidence>
<sequence>MFILFLFSVRHKNLSSLFVSALRKGARFLFSFFVLILFSRRDPTLGQHQGSRASQRGFSLSRHREGACAGDVTKTRRGRKGAMAVLVLAAKAQGRKGSSSGTRVVPPQPQNTTFRFSQDPLCVPIGSGVGLAFHLVEEHDQRLSGTGWCFGAAVVEATADGWRPTHYATWKLAHMTLFLAPDVVILAIQIFLGSSNGNDDTPAHNGAIVVNDNALHLHD</sequence>
<proteinExistence type="predicted"/>